<gene>
    <name evidence="2" type="ORF">ACFSYJ_26355</name>
</gene>
<organism evidence="2 3">
    <name type="scientific">Amycolatopsis samaneae</name>
    <dbReference type="NCBI Taxonomy" id="664691"/>
    <lineage>
        <taxon>Bacteria</taxon>
        <taxon>Bacillati</taxon>
        <taxon>Actinomycetota</taxon>
        <taxon>Actinomycetes</taxon>
        <taxon>Pseudonocardiales</taxon>
        <taxon>Pseudonocardiaceae</taxon>
        <taxon>Amycolatopsis</taxon>
    </lineage>
</organism>
<reference evidence="3" key="1">
    <citation type="journal article" date="2019" name="Int. J. Syst. Evol. Microbiol.">
        <title>The Global Catalogue of Microorganisms (GCM) 10K type strain sequencing project: providing services to taxonomists for standard genome sequencing and annotation.</title>
        <authorList>
            <consortium name="The Broad Institute Genomics Platform"/>
            <consortium name="The Broad Institute Genome Sequencing Center for Infectious Disease"/>
            <person name="Wu L."/>
            <person name="Ma J."/>
        </authorList>
    </citation>
    <scope>NUCLEOTIDE SEQUENCE [LARGE SCALE GENOMIC DNA]</scope>
    <source>
        <strain evidence="3">CGMCC 4.7643</strain>
    </source>
</reference>
<protein>
    <submittedName>
        <fullName evidence="2">ABC transporter permease subunit</fullName>
    </submittedName>
</protein>
<keyword evidence="3" id="KW-1185">Reference proteome</keyword>
<proteinExistence type="predicted"/>
<keyword evidence="1" id="KW-0812">Transmembrane</keyword>
<feature type="transmembrane region" description="Helical" evidence="1">
    <location>
        <begin position="157"/>
        <end position="175"/>
    </location>
</feature>
<dbReference type="EMBL" id="JBHUKU010000015">
    <property type="protein sequence ID" value="MFD2462155.1"/>
    <property type="molecule type" value="Genomic_DNA"/>
</dbReference>
<evidence type="ECO:0000256" key="1">
    <source>
        <dbReference type="SAM" id="Phobius"/>
    </source>
</evidence>
<name>A0ABW5GMR1_9PSEU</name>
<sequence>MTRAQVQAGGGFSGAVASEWTKLWSVRATWWCLSSGAVLLLGFSVILGVVQRLAADRPQGAHEVALTGAFYLAQFAVVALATLSITGEYASGGIRSTLQWIPVRSRVLAAKSAVLVPVLFAYGVVLALASMALTSAIKGSHGLPTSFGAGTTTALGMGAYFALLGLLSLGVGTALRSAAGTLVTVFVLLMMLPLLVAGFAGPDVPNYFPGIAGLNGMLETGARNPVFGGVAPYASWVGTVICAVWTAACLLIGATVFKRRDA</sequence>
<dbReference type="Proteomes" id="UP001597419">
    <property type="component" value="Unassembled WGS sequence"/>
</dbReference>
<dbReference type="RefSeq" id="WP_345401516.1">
    <property type="nucleotide sequence ID" value="NZ_BAABHG010000012.1"/>
</dbReference>
<keyword evidence="1" id="KW-1133">Transmembrane helix</keyword>
<evidence type="ECO:0000313" key="3">
    <source>
        <dbReference type="Proteomes" id="UP001597419"/>
    </source>
</evidence>
<feature type="transmembrane region" description="Helical" evidence="1">
    <location>
        <begin position="182"/>
        <end position="200"/>
    </location>
</feature>
<evidence type="ECO:0000313" key="2">
    <source>
        <dbReference type="EMBL" id="MFD2462155.1"/>
    </source>
</evidence>
<feature type="transmembrane region" description="Helical" evidence="1">
    <location>
        <begin position="112"/>
        <end position="137"/>
    </location>
</feature>
<comment type="caution">
    <text evidence="2">The sequence shown here is derived from an EMBL/GenBank/DDBJ whole genome shotgun (WGS) entry which is preliminary data.</text>
</comment>
<feature type="transmembrane region" description="Helical" evidence="1">
    <location>
        <begin position="233"/>
        <end position="257"/>
    </location>
</feature>
<feature type="transmembrane region" description="Helical" evidence="1">
    <location>
        <begin position="28"/>
        <end position="50"/>
    </location>
</feature>
<accession>A0ABW5GMR1</accession>
<feature type="transmembrane region" description="Helical" evidence="1">
    <location>
        <begin position="70"/>
        <end position="91"/>
    </location>
</feature>
<keyword evidence="1" id="KW-0472">Membrane</keyword>